<reference evidence="3" key="1">
    <citation type="submission" date="2016-11" db="UniProtKB">
        <authorList>
            <consortium name="WormBaseParasite"/>
        </authorList>
    </citation>
    <scope>IDENTIFICATION</scope>
</reference>
<feature type="signal peptide" evidence="1">
    <location>
        <begin position="1"/>
        <end position="18"/>
    </location>
</feature>
<evidence type="ECO:0000256" key="1">
    <source>
        <dbReference type="SAM" id="SignalP"/>
    </source>
</evidence>
<sequence>MQLKSVLLVFCALALALASAEFSVFRQKRVVALVPGFSVLCALSGNCGGAGRNYNNWRGYHPHQRYGPYYHNKYIPRARDTKHVYHHHTHHGYHFG</sequence>
<dbReference type="AlphaFoldDB" id="A0A1I7YU31"/>
<name>A0A1I7YU31_9BILA</name>
<organism evidence="2 3">
    <name type="scientific">Steinernema glaseri</name>
    <dbReference type="NCBI Taxonomy" id="37863"/>
    <lineage>
        <taxon>Eukaryota</taxon>
        <taxon>Metazoa</taxon>
        <taxon>Ecdysozoa</taxon>
        <taxon>Nematoda</taxon>
        <taxon>Chromadorea</taxon>
        <taxon>Rhabditida</taxon>
        <taxon>Tylenchina</taxon>
        <taxon>Panagrolaimomorpha</taxon>
        <taxon>Strongyloidoidea</taxon>
        <taxon>Steinernematidae</taxon>
        <taxon>Steinernema</taxon>
    </lineage>
</organism>
<dbReference type="Proteomes" id="UP000095287">
    <property type="component" value="Unplaced"/>
</dbReference>
<dbReference type="WBParaSite" id="L893_g19518.t1">
    <property type="protein sequence ID" value="L893_g19518.t1"/>
    <property type="gene ID" value="L893_g19518"/>
</dbReference>
<keyword evidence="1" id="KW-0732">Signal</keyword>
<feature type="chain" id="PRO_5009312583" evidence="1">
    <location>
        <begin position="19"/>
        <end position="96"/>
    </location>
</feature>
<evidence type="ECO:0000313" key="2">
    <source>
        <dbReference type="Proteomes" id="UP000095287"/>
    </source>
</evidence>
<proteinExistence type="predicted"/>
<evidence type="ECO:0000313" key="3">
    <source>
        <dbReference type="WBParaSite" id="L893_g19518.t1"/>
    </source>
</evidence>
<keyword evidence="2" id="KW-1185">Reference proteome</keyword>
<protein>
    <submittedName>
        <fullName evidence="3">Secreted protein</fullName>
    </submittedName>
</protein>
<accession>A0A1I7YU31</accession>